<dbReference type="Pfam" id="PF11741">
    <property type="entry name" value="AMIN"/>
    <property type="match status" value="1"/>
</dbReference>
<evidence type="ECO:0000256" key="6">
    <source>
        <dbReference type="ARBA" id="ARBA00023136"/>
    </source>
</evidence>
<dbReference type="GO" id="GO:0015344">
    <property type="term" value="F:siderophore uptake transmembrane transporter activity"/>
    <property type="evidence" value="ECO:0000318"/>
    <property type="project" value="GO_Central"/>
</dbReference>
<keyword evidence="6 8" id="KW-0472">Membrane</keyword>
<reference evidence="13 14" key="1">
    <citation type="journal article" date="1995" name="DNA Res.">
        <title>Sequence analysis of the genome of the unicellular cyanobacterium Synechocystis sp. strain PCC6803. I. Sequence features in the 1 Mb region from map positions 64% to 92% of the genome.</title>
        <authorList>
            <person name="Kaneko T."/>
            <person name="Tanaka A."/>
            <person name="Sato S."/>
            <person name="Kotani H."/>
            <person name="Sazuka T."/>
            <person name="Miyajima N."/>
            <person name="Sugiura M."/>
            <person name="Tabata S."/>
        </authorList>
    </citation>
    <scope>NUCLEOTIDE SEQUENCE [LARGE SCALE GENOMIC DNA]</scope>
    <source>
        <strain evidence="14">ATCC 27184 / PCC 6803 / Kazusa</strain>
    </source>
</reference>
<evidence type="ECO:0000259" key="10">
    <source>
        <dbReference type="Pfam" id="PF00593"/>
    </source>
</evidence>
<feature type="domain" description="AMIN" evidence="12">
    <location>
        <begin position="59"/>
        <end position="152"/>
    </location>
</feature>
<dbReference type="GO" id="GO:0009279">
    <property type="term" value="C:cell outer membrane"/>
    <property type="evidence" value="ECO:0000318"/>
    <property type="project" value="GO_Central"/>
</dbReference>
<evidence type="ECO:0000259" key="11">
    <source>
        <dbReference type="Pfam" id="PF07715"/>
    </source>
</evidence>
<evidence type="ECO:0000256" key="1">
    <source>
        <dbReference type="ARBA" id="ARBA00004571"/>
    </source>
</evidence>
<dbReference type="KEGG" id="syn:sll1206"/>
<evidence type="ECO:0000313" key="13">
    <source>
        <dbReference type="EMBL" id="BAA16594.1"/>
    </source>
</evidence>
<proteinExistence type="inferred from homology"/>
<accession>P72594</accession>
<reference evidence="13 14" key="2">
    <citation type="journal article" date="1996" name="DNA Res.">
        <title>Sequence analysis of the genome of the unicellular cyanobacterium Synechocystis sp. strain PCC6803. II. Sequence determination of the entire genome and assignment of potential protein-coding regions.</title>
        <authorList>
            <person name="Kaneko T."/>
            <person name="Sato S."/>
            <person name="Kotani H."/>
            <person name="Tanaka A."/>
            <person name="Asamizu E."/>
            <person name="Nakamura Y."/>
            <person name="Miyajima N."/>
            <person name="Hirosawa M."/>
            <person name="Sugiura M."/>
            <person name="Sasamoto S."/>
            <person name="Kimura T."/>
            <person name="Hosouchi T."/>
            <person name="Matsuno A."/>
            <person name="Muraki A."/>
            <person name="Nakazaki N."/>
            <person name="Naruo K."/>
            <person name="Okumura S."/>
            <person name="Shimpo S."/>
            <person name="Takeuchi C."/>
            <person name="Wada T."/>
            <person name="Watanabe A."/>
            <person name="Yamada M."/>
            <person name="Yasuda M."/>
            <person name="Tabata S."/>
        </authorList>
    </citation>
    <scope>NUCLEOTIDE SEQUENCE [LARGE SCALE GENOMIC DNA]</scope>
    <source>
        <strain evidence="14">ATCC 27184 / PCC 6803 / Kazusa</strain>
    </source>
</reference>
<organism evidence="13 14">
    <name type="scientific">Synechocystis sp. (strain ATCC 27184 / PCC 6803 / Kazusa)</name>
    <dbReference type="NCBI Taxonomy" id="1111708"/>
    <lineage>
        <taxon>Bacteria</taxon>
        <taxon>Bacillati</taxon>
        <taxon>Cyanobacteriota</taxon>
        <taxon>Cyanophyceae</taxon>
        <taxon>Synechococcales</taxon>
        <taxon>Merismopediaceae</taxon>
        <taxon>Synechocystis</taxon>
    </lineage>
</organism>
<dbReference type="AlphaFoldDB" id="P72594"/>
<dbReference type="Proteomes" id="UP000001425">
    <property type="component" value="Chromosome"/>
</dbReference>
<dbReference type="Pfam" id="PF07715">
    <property type="entry name" value="Plug"/>
    <property type="match status" value="1"/>
</dbReference>
<dbReference type="Pfam" id="PF00593">
    <property type="entry name" value="TonB_dep_Rec_b-barrel"/>
    <property type="match status" value="1"/>
</dbReference>
<dbReference type="InterPro" id="IPR021731">
    <property type="entry name" value="AMIN_dom"/>
</dbReference>
<evidence type="ECO:0000256" key="5">
    <source>
        <dbReference type="ARBA" id="ARBA00023077"/>
    </source>
</evidence>
<evidence type="ECO:0000256" key="2">
    <source>
        <dbReference type="ARBA" id="ARBA00022448"/>
    </source>
</evidence>
<evidence type="ECO:0000256" key="8">
    <source>
        <dbReference type="PROSITE-ProRule" id="PRU01360"/>
    </source>
</evidence>
<dbReference type="TCDB" id="1.B.14.9.6">
    <property type="family name" value="the outer membrane receptor (omr) family"/>
</dbReference>
<protein>
    <submittedName>
        <fullName evidence="13">Ferric aerobactin receptor</fullName>
    </submittedName>
</protein>
<dbReference type="CDD" id="cd01347">
    <property type="entry name" value="ligand_gated_channel"/>
    <property type="match status" value="1"/>
</dbReference>
<keyword evidence="2 8" id="KW-0813">Transport</keyword>
<sequence length="851" mass="91657">MGGRDMKTRLVRFGWTIALGIVMETMAMPLGAQEIISEPSPSVTVELDQGTSLVQVQEVRLEPSGPGLEIILVTAGGAIASPNLQTVGNALIIDLPNTLMALPGGQGFEEVSPTADIAFVSVTQMTDNQVRLAITGVNGPPEAEVKPNSQGLQLLIRPGVAGTTAEIEESEALQIVVSATRTEEEIANIPRSVTVIERAEIEQQTQVYSSLADILGQLVPGLAPSTGSASQFGQALRGRNVLVLIDGVPQTTNRNAFRDLQTIAPSAIERIEVIQGPTAIYGDGATGGVINIITRGPAPEPFLASTRLAINTDFDSVSNSLGRMVEQYVGGTLDYADYAFTASYESVGGFFDALGNRIPPDPNGQGGVSDTDSFNVLGKLGINMTDEQRLQITINHFQATQNTDFTVDPSITAIAGRQRSQAIDGLDLDTPQTSNNTVVSLDYSHSNVLNGNLKGQIYYRDYLTRFFPFDGRASVSLGNSIFQSEIDSTEWGGRLQLDTPLTGEKNLRLLWGADYNNESTAQPVNIFDPVTFDSSGGLSYRNTGKRTWVPSLNQDSLGLFGQLNWRANDWLTLLGGIRHEQVGLSVDDFTTLGGNTVQGGDLSYDATLFNLGGVVDVTDNISLFASFAQGFSLADVGLVLRNAPAGFSLATLQPEAQRVNNYEIGVRGNWQNLRFSLAGFYNSSDLGTTFTAPGEILRAPERVYGVEATMDARVGESWQLGGTFSLSAGEIDRLNTGNYTPLDGFRIAPVKLTAYVQHQTTPGWQNRLQLLYSGDRDVFSNNTVFGQLPVSSYVTLDYISRINVGPGKLEIGIANLLNTDYFPVVSQLQPNELSNAAARGRFLRIGYAFEW</sequence>
<evidence type="ECO:0000256" key="7">
    <source>
        <dbReference type="ARBA" id="ARBA00023237"/>
    </source>
</evidence>
<evidence type="ECO:0000259" key="12">
    <source>
        <dbReference type="Pfam" id="PF11741"/>
    </source>
</evidence>
<dbReference type="InterPro" id="IPR000531">
    <property type="entry name" value="Beta-barrel_TonB"/>
</dbReference>
<dbReference type="SUPFAM" id="SSF56935">
    <property type="entry name" value="Porins"/>
    <property type="match status" value="1"/>
</dbReference>
<dbReference type="PANTHER" id="PTHR30069:SF42">
    <property type="entry name" value="FERRIC AEROBACTIN RECEPTOR"/>
    <property type="match status" value="1"/>
</dbReference>
<dbReference type="GO" id="GO:0044718">
    <property type="term" value="P:siderophore transmembrane transport"/>
    <property type="evidence" value="ECO:0000318"/>
    <property type="project" value="GO_Central"/>
</dbReference>
<evidence type="ECO:0000256" key="4">
    <source>
        <dbReference type="ARBA" id="ARBA00022692"/>
    </source>
</evidence>
<gene>
    <name evidence="13" type="primary">iutA</name>
</gene>
<dbReference type="PhylomeDB" id="P72594"/>
<comment type="subcellular location">
    <subcellularLocation>
        <location evidence="1 8">Cell outer membrane</location>
        <topology evidence="1 8">Multi-pass membrane protein</topology>
    </subcellularLocation>
</comment>
<dbReference type="InterPro" id="IPR036942">
    <property type="entry name" value="Beta-barrel_TonB_sf"/>
</dbReference>
<dbReference type="PIR" id="S74442">
    <property type="entry name" value="S74442"/>
</dbReference>
<feature type="domain" description="TonB-dependent receptor plug" evidence="11">
    <location>
        <begin position="187"/>
        <end position="289"/>
    </location>
</feature>
<dbReference type="InterPro" id="IPR012910">
    <property type="entry name" value="Plug_dom"/>
</dbReference>
<dbReference type="EMBL" id="BA000022">
    <property type="protein sequence ID" value="BAA16594.1"/>
    <property type="molecule type" value="Genomic_DNA"/>
</dbReference>
<dbReference type="InParanoid" id="P72594"/>
<keyword evidence="5 9" id="KW-0798">TonB box</keyword>
<dbReference type="EnsemblBacteria" id="BAA16594">
    <property type="protein sequence ID" value="BAA16594"/>
    <property type="gene ID" value="BAA16594"/>
</dbReference>
<feature type="domain" description="TonB-dependent receptor-like beta-barrel" evidence="10">
    <location>
        <begin position="385"/>
        <end position="816"/>
    </location>
</feature>
<name>P72594_SYNY3</name>
<dbReference type="eggNOG" id="COG1629">
    <property type="taxonomic scope" value="Bacteria"/>
</dbReference>
<dbReference type="PROSITE" id="PS52016">
    <property type="entry name" value="TONB_DEPENDENT_REC_3"/>
    <property type="match status" value="1"/>
</dbReference>
<keyword evidence="14" id="KW-1185">Reference proteome</keyword>
<evidence type="ECO:0000256" key="9">
    <source>
        <dbReference type="RuleBase" id="RU003357"/>
    </source>
</evidence>
<evidence type="ECO:0000256" key="3">
    <source>
        <dbReference type="ARBA" id="ARBA00022452"/>
    </source>
</evidence>
<dbReference type="Gene3D" id="2.170.130.10">
    <property type="entry name" value="TonB-dependent receptor, plug domain"/>
    <property type="match status" value="1"/>
</dbReference>
<keyword evidence="13" id="KW-0675">Receptor</keyword>
<dbReference type="InterPro" id="IPR037066">
    <property type="entry name" value="Plug_dom_sf"/>
</dbReference>
<keyword evidence="4 8" id="KW-0812">Transmembrane</keyword>
<dbReference type="SMR" id="P72594"/>
<comment type="similarity">
    <text evidence="8 9">Belongs to the TonB-dependent receptor family.</text>
</comment>
<dbReference type="Gene3D" id="2.40.170.20">
    <property type="entry name" value="TonB-dependent receptor, beta-barrel domain"/>
    <property type="match status" value="1"/>
</dbReference>
<dbReference type="PaxDb" id="1148-1651666"/>
<dbReference type="PANTHER" id="PTHR30069">
    <property type="entry name" value="TONB-DEPENDENT OUTER MEMBRANE RECEPTOR"/>
    <property type="match status" value="1"/>
</dbReference>
<evidence type="ECO:0000313" key="14">
    <source>
        <dbReference type="Proteomes" id="UP000001425"/>
    </source>
</evidence>
<dbReference type="InterPro" id="IPR039426">
    <property type="entry name" value="TonB-dep_rcpt-like"/>
</dbReference>
<keyword evidence="7 8" id="KW-0998">Cell outer membrane</keyword>
<keyword evidence="3 8" id="KW-1134">Transmembrane beta strand</keyword>
<dbReference type="STRING" id="1148.gene:10497449"/>